<dbReference type="Pfam" id="PF01965">
    <property type="entry name" value="DJ-1_PfpI"/>
    <property type="match status" value="1"/>
</dbReference>
<sequence>MTRVLFAVSGSDHWTLADGTRHPCGFWPEELAVPHRVFRDHGFDIVIATPGGVRPTADEAGFSPEMNGGSPEPGERFRAYLADIDAELAAPADLDSVDATGFDLVFVPGGHGPMEDLAVSAEFGKLVAAFDAAGKPVAAVCHGPAALLPATGLDGNWLFAGRRVTGFSDVEEGQVGFADRAPWLLEDRLAGAGGRFEKSGGPWEPHVVVDGTLHTGQNPASSAPLAEELVTTLQLVGQAR</sequence>
<evidence type="ECO:0000313" key="5">
    <source>
        <dbReference type="EMBL" id="RVU27675.1"/>
    </source>
</evidence>
<dbReference type="Proteomes" id="UP000283128">
    <property type="component" value="Unassembled WGS sequence"/>
</dbReference>
<dbReference type="RefSeq" id="WP_127826831.1">
    <property type="nucleotide sequence ID" value="NZ_RZYA01000002.1"/>
</dbReference>
<proteinExistence type="inferred from homology"/>
<dbReference type="InterPro" id="IPR050325">
    <property type="entry name" value="Prot/Nucl_acid_deglycase"/>
</dbReference>
<name>A0A3S2VK49_9ACTN</name>
<dbReference type="OrthoDB" id="9792284at2"/>
<evidence type="ECO:0000256" key="3">
    <source>
        <dbReference type="ARBA" id="ARBA00038493"/>
    </source>
</evidence>
<protein>
    <submittedName>
        <fullName evidence="5">Type 1 glutamine amidotransferase domain-containing protein</fullName>
    </submittedName>
</protein>
<keyword evidence="5" id="KW-0808">Transferase</keyword>
<dbReference type="SUPFAM" id="SSF52317">
    <property type="entry name" value="Class I glutamine amidotransferase-like"/>
    <property type="match status" value="1"/>
</dbReference>
<dbReference type="EMBL" id="RZYA01000002">
    <property type="protein sequence ID" value="RVU27675.1"/>
    <property type="molecule type" value="Genomic_DNA"/>
</dbReference>
<dbReference type="PANTHER" id="PTHR48094:SF11">
    <property type="entry name" value="GLUTATHIONE-INDEPENDENT GLYOXALASE HSP31-RELATED"/>
    <property type="match status" value="1"/>
</dbReference>
<dbReference type="GO" id="GO:0019243">
    <property type="term" value="P:methylglyoxal catabolic process to D-lactate via S-lactoyl-glutathione"/>
    <property type="evidence" value="ECO:0007669"/>
    <property type="project" value="TreeGrafter"/>
</dbReference>
<organism evidence="5 6">
    <name type="scientific">Streptomyces antnestii</name>
    <dbReference type="NCBI Taxonomy" id="2494256"/>
    <lineage>
        <taxon>Bacteria</taxon>
        <taxon>Bacillati</taxon>
        <taxon>Actinomycetota</taxon>
        <taxon>Actinomycetes</taxon>
        <taxon>Kitasatosporales</taxon>
        <taxon>Streptomycetaceae</taxon>
        <taxon>Streptomyces</taxon>
    </lineage>
</organism>
<evidence type="ECO:0000256" key="1">
    <source>
        <dbReference type="ARBA" id="ARBA00023016"/>
    </source>
</evidence>
<comment type="similarity">
    <text evidence="3">Belongs to the peptidase C56 family. HSP31-like subfamily.</text>
</comment>
<keyword evidence="5" id="KW-0315">Glutamine amidotransferase</keyword>
<dbReference type="InterPro" id="IPR029062">
    <property type="entry name" value="Class_I_gatase-like"/>
</dbReference>
<dbReference type="PANTHER" id="PTHR48094">
    <property type="entry name" value="PROTEIN/NUCLEIC ACID DEGLYCASE DJ-1-RELATED"/>
    <property type="match status" value="1"/>
</dbReference>
<dbReference type="AlphaFoldDB" id="A0A3S2VK49"/>
<dbReference type="Gene3D" id="3.40.50.880">
    <property type="match status" value="1"/>
</dbReference>
<dbReference type="CDD" id="cd03141">
    <property type="entry name" value="GATase1_Hsp31_like"/>
    <property type="match status" value="1"/>
</dbReference>
<dbReference type="InterPro" id="IPR002818">
    <property type="entry name" value="DJ-1/PfpI"/>
</dbReference>
<keyword evidence="2" id="KW-0456">Lyase</keyword>
<dbReference type="GO" id="GO:0005737">
    <property type="term" value="C:cytoplasm"/>
    <property type="evidence" value="ECO:0007669"/>
    <property type="project" value="TreeGrafter"/>
</dbReference>
<gene>
    <name evidence="5" type="ORF">EOT10_05045</name>
</gene>
<feature type="domain" description="DJ-1/PfpI" evidence="4">
    <location>
        <begin position="30"/>
        <end position="231"/>
    </location>
</feature>
<keyword evidence="6" id="KW-1185">Reference proteome</keyword>
<evidence type="ECO:0000259" key="4">
    <source>
        <dbReference type="Pfam" id="PF01965"/>
    </source>
</evidence>
<evidence type="ECO:0000256" key="2">
    <source>
        <dbReference type="ARBA" id="ARBA00023239"/>
    </source>
</evidence>
<keyword evidence="1" id="KW-0346">Stress response</keyword>
<comment type="caution">
    <text evidence="5">The sequence shown here is derived from an EMBL/GenBank/DDBJ whole genome shotgun (WGS) entry which is preliminary data.</text>
</comment>
<reference evidence="5 6" key="1">
    <citation type="submission" date="2019-01" db="EMBL/GenBank/DDBJ databases">
        <title>Genome sequences of Streptomyces and Rhizobium isolates collected from root and soil.</title>
        <authorList>
            <person name="Chhettri S."/>
            <person name="Sevigny J.L."/>
            <person name="Sen A."/>
            <person name="Ennis N."/>
            <person name="Tisa L."/>
        </authorList>
    </citation>
    <scope>NUCLEOTIDE SEQUENCE [LARGE SCALE GENOMIC DNA]</scope>
    <source>
        <strain evidence="5 6">San01</strain>
    </source>
</reference>
<dbReference type="GO" id="GO:0016740">
    <property type="term" value="F:transferase activity"/>
    <property type="evidence" value="ECO:0007669"/>
    <property type="project" value="UniProtKB-KW"/>
</dbReference>
<evidence type="ECO:0000313" key="6">
    <source>
        <dbReference type="Proteomes" id="UP000283128"/>
    </source>
</evidence>
<dbReference type="GO" id="GO:0019172">
    <property type="term" value="F:glyoxalase III activity"/>
    <property type="evidence" value="ECO:0007669"/>
    <property type="project" value="TreeGrafter"/>
</dbReference>
<accession>A0A3S2VK49</accession>